<dbReference type="PANTHER" id="PTHR31140">
    <property type="entry name" value="B3 DOMAIN-CONTAINING TRANSCRIPTION FACTOR ABI3"/>
    <property type="match status" value="1"/>
</dbReference>
<comment type="subcellular location">
    <subcellularLocation>
        <location evidence="1">Nucleus</location>
    </subcellularLocation>
</comment>
<evidence type="ECO:0000256" key="4">
    <source>
        <dbReference type="ARBA" id="ARBA00023163"/>
    </source>
</evidence>
<keyword evidence="4" id="KW-0804">Transcription</keyword>
<evidence type="ECO:0000256" key="1">
    <source>
        <dbReference type="ARBA" id="ARBA00004123"/>
    </source>
</evidence>
<dbReference type="CDD" id="cd10017">
    <property type="entry name" value="B3_DNA"/>
    <property type="match status" value="1"/>
</dbReference>
<feature type="compositionally biased region" description="Low complexity" evidence="6">
    <location>
        <begin position="11"/>
        <end position="27"/>
    </location>
</feature>
<evidence type="ECO:0000259" key="7">
    <source>
        <dbReference type="PROSITE" id="PS50863"/>
    </source>
</evidence>
<keyword evidence="9" id="KW-1185">Reference proteome</keyword>
<dbReference type="Gene3D" id="2.40.330.10">
    <property type="entry name" value="DNA-binding pseudobarrel domain"/>
    <property type="match status" value="1"/>
</dbReference>
<dbReference type="PANTHER" id="PTHR31140:SF74">
    <property type="entry name" value="B3 DOMAIN-CONTAINING TRANSCRIPTION FACTOR LEC2"/>
    <property type="match status" value="1"/>
</dbReference>
<evidence type="ECO:0000256" key="6">
    <source>
        <dbReference type="SAM" id="MobiDB-lite"/>
    </source>
</evidence>
<dbReference type="OrthoDB" id="757982at2759"/>
<keyword evidence="5" id="KW-0539">Nucleus</keyword>
<sequence length="388" mass="44491">MEPPFPPPPTTTNDTSSTATTPTQSQPHVATHDPALYSNIPPYYPTPQYPFWMVQNYNGSNEPAGPMIHAGNGLQGMLCSTQPLLVPFTDHDQKRYTDAYMTKVARINRKLARQRSLSLNRSVSSSVPNNSIQVQTRRDGRHEVQNGTVCVSRDLYNFYTPDNKRLRELLKKELKNSDVGSLGRIVLPKREAQENLPNLTDKEGMQIVMRDVYSYKHWSFKYKFWSNNKSRMYVLENTVDFVKQNGLEIGDSLTIYEDESKNLYFSIKKAKTQVDDESSCNENKDNHHHHHLYMYQANRDQEEEASLAILIEQLKHKEQQEEANTLMSLSIDGGTGSSSRGKMRVVDDDHHASFNDYYYTGTLGVLPDPANHYNYKITIDDVNGKQEW</sequence>
<protein>
    <submittedName>
        <fullName evidence="8">TcLEC2</fullName>
    </submittedName>
</protein>
<keyword evidence="3" id="KW-0238">DNA-binding</keyword>
<accession>A0A7J7C4Q8</accession>
<dbReference type="GO" id="GO:0005634">
    <property type="term" value="C:nucleus"/>
    <property type="evidence" value="ECO:0007669"/>
    <property type="project" value="UniProtKB-SubCell"/>
</dbReference>
<dbReference type="FunCoup" id="A0A7J7C4Q8">
    <property type="interactions" value="91"/>
</dbReference>
<dbReference type="SUPFAM" id="SSF101936">
    <property type="entry name" value="DNA-binding pseudobarrel domain"/>
    <property type="match status" value="1"/>
</dbReference>
<dbReference type="AlphaFoldDB" id="A0A7J7C4Q8"/>
<feature type="domain" description="TF-B3" evidence="7">
    <location>
        <begin position="170"/>
        <end position="271"/>
    </location>
</feature>
<evidence type="ECO:0000256" key="5">
    <source>
        <dbReference type="ARBA" id="ARBA00023242"/>
    </source>
</evidence>
<name>A0A7J7C4Q8_TRIWF</name>
<feature type="compositionally biased region" description="Low complexity" evidence="6">
    <location>
        <begin position="119"/>
        <end position="135"/>
    </location>
</feature>
<dbReference type="InterPro" id="IPR015300">
    <property type="entry name" value="DNA-bd_pseudobarrel_sf"/>
</dbReference>
<evidence type="ECO:0000256" key="2">
    <source>
        <dbReference type="ARBA" id="ARBA00023015"/>
    </source>
</evidence>
<reference evidence="8 9" key="1">
    <citation type="journal article" date="2020" name="Nat. Commun.">
        <title>Genome of Tripterygium wilfordii and identification of cytochrome P450 involved in triptolide biosynthesis.</title>
        <authorList>
            <person name="Tu L."/>
            <person name="Su P."/>
            <person name="Zhang Z."/>
            <person name="Gao L."/>
            <person name="Wang J."/>
            <person name="Hu T."/>
            <person name="Zhou J."/>
            <person name="Zhang Y."/>
            <person name="Zhao Y."/>
            <person name="Liu Y."/>
            <person name="Song Y."/>
            <person name="Tong Y."/>
            <person name="Lu Y."/>
            <person name="Yang J."/>
            <person name="Xu C."/>
            <person name="Jia M."/>
            <person name="Peters R.J."/>
            <person name="Huang L."/>
            <person name="Gao W."/>
        </authorList>
    </citation>
    <scope>NUCLEOTIDE SEQUENCE [LARGE SCALE GENOMIC DNA]</scope>
    <source>
        <strain evidence="9">cv. XIE 37</strain>
        <tissue evidence="8">Leaf</tissue>
    </source>
</reference>
<dbReference type="PROSITE" id="PS50863">
    <property type="entry name" value="B3"/>
    <property type="match status" value="1"/>
</dbReference>
<dbReference type="InParanoid" id="A0A7J7C4Q8"/>
<evidence type="ECO:0000313" key="9">
    <source>
        <dbReference type="Proteomes" id="UP000593562"/>
    </source>
</evidence>
<dbReference type="InterPro" id="IPR003340">
    <property type="entry name" value="B3_DNA-bd"/>
</dbReference>
<dbReference type="GO" id="GO:0003677">
    <property type="term" value="F:DNA binding"/>
    <property type="evidence" value="ECO:0007669"/>
    <property type="project" value="UniProtKB-KW"/>
</dbReference>
<dbReference type="SMART" id="SM01019">
    <property type="entry name" value="B3"/>
    <property type="match status" value="1"/>
</dbReference>
<gene>
    <name evidence="8" type="ORF">HS088_TW21G01255</name>
</gene>
<dbReference type="EMBL" id="JAAARO010000021">
    <property type="protein sequence ID" value="KAF5729098.1"/>
    <property type="molecule type" value="Genomic_DNA"/>
</dbReference>
<dbReference type="GO" id="GO:0003700">
    <property type="term" value="F:DNA-binding transcription factor activity"/>
    <property type="evidence" value="ECO:0007669"/>
    <property type="project" value="InterPro"/>
</dbReference>
<comment type="caution">
    <text evidence="8">The sequence shown here is derived from an EMBL/GenBank/DDBJ whole genome shotgun (WGS) entry which is preliminary data.</text>
</comment>
<dbReference type="Pfam" id="PF02362">
    <property type="entry name" value="B3"/>
    <property type="match status" value="1"/>
</dbReference>
<organism evidence="8 9">
    <name type="scientific">Tripterygium wilfordii</name>
    <name type="common">Thunder God vine</name>
    <dbReference type="NCBI Taxonomy" id="458696"/>
    <lineage>
        <taxon>Eukaryota</taxon>
        <taxon>Viridiplantae</taxon>
        <taxon>Streptophyta</taxon>
        <taxon>Embryophyta</taxon>
        <taxon>Tracheophyta</taxon>
        <taxon>Spermatophyta</taxon>
        <taxon>Magnoliopsida</taxon>
        <taxon>eudicotyledons</taxon>
        <taxon>Gunneridae</taxon>
        <taxon>Pentapetalae</taxon>
        <taxon>rosids</taxon>
        <taxon>fabids</taxon>
        <taxon>Celastrales</taxon>
        <taxon>Celastraceae</taxon>
        <taxon>Tripterygium</taxon>
    </lineage>
</organism>
<proteinExistence type="predicted"/>
<feature type="region of interest" description="Disordered" evidence="6">
    <location>
        <begin position="1"/>
        <end position="34"/>
    </location>
</feature>
<feature type="region of interest" description="Disordered" evidence="6">
    <location>
        <begin position="119"/>
        <end position="140"/>
    </location>
</feature>
<evidence type="ECO:0000256" key="3">
    <source>
        <dbReference type="ARBA" id="ARBA00023125"/>
    </source>
</evidence>
<feature type="compositionally biased region" description="Pro residues" evidence="6">
    <location>
        <begin position="1"/>
        <end position="10"/>
    </location>
</feature>
<dbReference type="Proteomes" id="UP000593562">
    <property type="component" value="Unassembled WGS sequence"/>
</dbReference>
<dbReference type="InterPro" id="IPR044800">
    <property type="entry name" value="LEC2-like"/>
</dbReference>
<evidence type="ECO:0000313" key="8">
    <source>
        <dbReference type="EMBL" id="KAF5729098.1"/>
    </source>
</evidence>
<keyword evidence="2" id="KW-0805">Transcription regulation</keyword>